<dbReference type="SUPFAM" id="SSF53335">
    <property type="entry name" value="S-adenosyl-L-methionine-dependent methyltransferases"/>
    <property type="match status" value="1"/>
</dbReference>
<keyword evidence="1" id="KW-0175">Coiled coil</keyword>
<dbReference type="RefSeq" id="WP_147576042.1">
    <property type="nucleotide sequence ID" value="NZ_VOWB01000084.1"/>
</dbReference>
<feature type="region of interest" description="Disordered" evidence="2">
    <location>
        <begin position="398"/>
        <end position="451"/>
    </location>
</feature>
<dbReference type="PANTHER" id="PTHR41313">
    <property type="entry name" value="ADENINE-SPECIFIC METHYLTRANSFERASE"/>
    <property type="match status" value="1"/>
</dbReference>
<feature type="compositionally biased region" description="Basic and acidic residues" evidence="2">
    <location>
        <begin position="310"/>
        <end position="320"/>
    </location>
</feature>
<dbReference type="PRINTS" id="PR00507">
    <property type="entry name" value="N12N6MTFRASE"/>
</dbReference>
<feature type="compositionally biased region" description="Low complexity" evidence="2">
    <location>
        <begin position="429"/>
        <end position="443"/>
    </location>
</feature>
<dbReference type="InterPro" id="IPR027417">
    <property type="entry name" value="P-loop_NTPase"/>
</dbReference>
<dbReference type="InterPro" id="IPR000330">
    <property type="entry name" value="SNF2_N"/>
</dbReference>
<protein>
    <recommendedName>
        <fullName evidence="3">Helicase ATP-binding domain-containing protein</fullName>
    </recommendedName>
</protein>
<dbReference type="EMBL" id="VOWB01000084">
    <property type="protein sequence ID" value="TXE78490.1"/>
    <property type="molecule type" value="Genomic_DNA"/>
</dbReference>
<feature type="region of interest" description="Disordered" evidence="2">
    <location>
        <begin position="139"/>
        <end position="266"/>
    </location>
</feature>
<evidence type="ECO:0000313" key="5">
    <source>
        <dbReference type="Proteomes" id="UP000321310"/>
    </source>
</evidence>
<dbReference type="SUPFAM" id="SSF52540">
    <property type="entry name" value="P-loop containing nucleoside triphosphate hydrolases"/>
    <property type="match status" value="2"/>
</dbReference>
<evidence type="ECO:0000259" key="3">
    <source>
        <dbReference type="PROSITE" id="PS51192"/>
    </source>
</evidence>
<dbReference type="GO" id="GO:0008168">
    <property type="term" value="F:methyltransferase activity"/>
    <property type="evidence" value="ECO:0007669"/>
    <property type="project" value="InterPro"/>
</dbReference>
<evidence type="ECO:0000256" key="1">
    <source>
        <dbReference type="SAM" id="Coils"/>
    </source>
</evidence>
<dbReference type="InterPro" id="IPR014001">
    <property type="entry name" value="Helicase_ATP-bd"/>
</dbReference>
<feature type="domain" description="Helicase ATP-binding" evidence="3">
    <location>
        <begin position="1425"/>
        <end position="1674"/>
    </location>
</feature>
<feature type="compositionally biased region" description="Polar residues" evidence="2">
    <location>
        <begin position="158"/>
        <end position="171"/>
    </location>
</feature>
<feature type="compositionally biased region" description="Basic and acidic residues" evidence="2">
    <location>
        <begin position="174"/>
        <end position="253"/>
    </location>
</feature>
<dbReference type="PROSITE" id="PS00092">
    <property type="entry name" value="N6_MTASE"/>
    <property type="match status" value="1"/>
</dbReference>
<dbReference type="GO" id="GO:0005524">
    <property type="term" value="F:ATP binding"/>
    <property type="evidence" value="ECO:0007669"/>
    <property type="project" value="InterPro"/>
</dbReference>
<dbReference type="Proteomes" id="UP000321310">
    <property type="component" value="Unassembled WGS sequence"/>
</dbReference>
<dbReference type="GO" id="GO:0003676">
    <property type="term" value="F:nucleic acid binding"/>
    <property type="evidence" value="ECO:0007669"/>
    <property type="project" value="InterPro"/>
</dbReference>
<dbReference type="InterPro" id="IPR002052">
    <property type="entry name" value="DNA_methylase_N6_adenine_CS"/>
</dbReference>
<gene>
    <name evidence="4" type="ORF">FPD46_07895</name>
</gene>
<evidence type="ECO:0000256" key="2">
    <source>
        <dbReference type="SAM" id="MobiDB-lite"/>
    </source>
</evidence>
<reference evidence="4 5" key="1">
    <citation type="submission" date="2019-07" db="EMBL/GenBank/DDBJ databases">
        <title>Rapid identification of Enteric Bacteria from Whole Genome Sequences (WGS) using Average Nucleotide Identity (ANI).</title>
        <authorList>
            <person name="Lane C."/>
        </authorList>
    </citation>
    <scope>NUCLEOTIDE SEQUENCE [LARGE SCALE GENOMIC DNA]</scope>
    <source>
        <strain evidence="4 5">2016D-0250</strain>
    </source>
</reference>
<dbReference type="PROSITE" id="PS51192">
    <property type="entry name" value="HELICASE_ATP_BIND_1"/>
    <property type="match status" value="1"/>
</dbReference>
<name>A0A5C7DJF7_9BACT</name>
<evidence type="ECO:0000313" key="4">
    <source>
        <dbReference type="EMBL" id="TXE78490.1"/>
    </source>
</evidence>
<comment type="caution">
    <text evidence="4">The sequence shown here is derived from an EMBL/GenBank/DDBJ whole genome shotgun (WGS) entry which is preliminary data.</text>
</comment>
<dbReference type="InterPro" id="IPR029063">
    <property type="entry name" value="SAM-dependent_MTases_sf"/>
</dbReference>
<dbReference type="SMART" id="SM00490">
    <property type="entry name" value="HELICc"/>
    <property type="match status" value="1"/>
</dbReference>
<dbReference type="SMART" id="SM00487">
    <property type="entry name" value="DEXDc"/>
    <property type="match status" value="1"/>
</dbReference>
<dbReference type="Pfam" id="PF00176">
    <property type="entry name" value="SNF2-rel_dom"/>
    <property type="match status" value="1"/>
</dbReference>
<feature type="region of interest" description="Disordered" evidence="2">
    <location>
        <begin position="310"/>
        <end position="335"/>
    </location>
</feature>
<organism evidence="4 5">
    <name type="scientific">Campylobacter peloridis</name>
    <dbReference type="NCBI Taxonomy" id="488546"/>
    <lineage>
        <taxon>Bacteria</taxon>
        <taxon>Pseudomonadati</taxon>
        <taxon>Campylobacterota</taxon>
        <taxon>Epsilonproteobacteria</taxon>
        <taxon>Campylobacterales</taxon>
        <taxon>Campylobacteraceae</taxon>
        <taxon>Campylobacter</taxon>
    </lineage>
</organism>
<dbReference type="Gene3D" id="3.40.50.150">
    <property type="entry name" value="Vaccinia Virus protein VP39"/>
    <property type="match status" value="1"/>
</dbReference>
<feature type="compositionally biased region" description="Basic and acidic residues" evidence="2">
    <location>
        <begin position="142"/>
        <end position="157"/>
    </location>
</feature>
<dbReference type="Pfam" id="PF00271">
    <property type="entry name" value="Helicase_C"/>
    <property type="match status" value="1"/>
</dbReference>
<dbReference type="GO" id="GO:0032259">
    <property type="term" value="P:methylation"/>
    <property type="evidence" value="ECO:0007669"/>
    <property type="project" value="InterPro"/>
</dbReference>
<accession>A0A5C7DJF7</accession>
<dbReference type="Gene3D" id="3.40.50.300">
    <property type="entry name" value="P-loop containing nucleotide triphosphate hydrolases"/>
    <property type="match status" value="2"/>
</dbReference>
<feature type="compositionally biased region" description="Polar residues" evidence="2">
    <location>
        <begin position="321"/>
        <end position="333"/>
    </location>
</feature>
<dbReference type="PANTHER" id="PTHR41313:SF1">
    <property type="entry name" value="DNA METHYLASE ADENINE-SPECIFIC DOMAIN-CONTAINING PROTEIN"/>
    <property type="match status" value="1"/>
</dbReference>
<sequence>MNILFLFQEDKIKLKSSFGTIISFEEDDFMEYLSELSKENPDNLKYIIKKFISEQISIGEILLTTKAEEFNFNNIDDNELNDYLIDKNIEIYFIFKDNELKIYNKHENNINLNDYLNNINKKENFDGFASDFTKKRFNNKYRNNENTKENEKREHNIRSSNIGNINFTLSKKNNKQDRENFDSDNEYKTNNTNKDKKNYGKENNKEKRTINSKEDSDSNRRIGSEASDEPKYFDRKNEKFTEKEDGDNKKDTNKNNTFSESIEYNRNDKRDERKSIISRINNLLYAKTTTRNIKSFNRELFNFIRKESKQNIEQDERRISDSNSKQNEFNSGKSRIRNDFFGENEEKFESNFGDIKSNKNINYELEEQFRILDREQYIGNEKNNNKRENEENKYNFLESASTGNIGEKDNSNYKDNSNDFSNQKRDNTDNFNQNQNDTNRENFQGTSIESNNKTIVQNGNEFENEIRNIKNESIVINGILENEIREENSTNQINREKFNFKGHEEYNEDEFKGNSTILQNNTIEKKFKTFKKYHFLKKMDGEVYKGRYSEEQNLEKRIQDNIEAIKITQKIFSENRLLANDSEKEVLAKYTGFGGLKDLFYDLKYQKYYLELEKLLDKELFEDLKNFSYNAYYTPEYIIENIFDGLNSLGVSKNNKIKALEPSCGIGKFFSLAPENYEFEGIEKDVITATIAKFLHPNIKIYNEAFESIDFYQKEYDVIVGNPPYDSIKIQDIGSFGGNFSIHNYFCLKSAELLKDNGILGFIITNYFLDSIENKHRFLLNELGDFISAFRMPNNTFKNTNANVLTDIFFYQRKQDKQNKKRQKKEIYSFSDKFLESELFDFNNPESPYANSYFINHTDHVFGKIEIKTNQFGNYVMHVKSEDYNYKEKIKEKMYSLHKHIFKENPPRENKHLVIDYDSLEPEKIKNILELKNGNIFNIDNKIYIKKALDLCEEVFFEDKLPIEKKFLIEEQNIINVGKSLFTYKAYLNEKEVEIAKKIIKYRDTIIKNGNNEKNFPSYDNFTNEILKEKEEIRELRYEILNLSGNKFLNSSKNNIRDKNGVIKEHRLKDIIELDKISSALILSTENKIEGTKNYKVSNFLYERIIYPQKKVLAQNPEEALQKTLTDKGYIDLETLQYYLPNNSLDEILHNLTEKRLIFNVLPSERKKYRGEYILADEFLSGNVKEKYKEIENMIKNNINFENVSIKLEEMLIELKNVFPEDIHFEDIEINFGSNYIELDIYEDFIKETFFNDPENAIVKIYYMDGAFVIEDFKILREKYDEKNNNIVLREMDIRENDLNEEALRLLVFNEKNVLYYDLKKLIERILNGKSLEVFHYDPHPENPKKKIKVHESIPTKIALENAEIIKDYFNSYCFNNKEKRNRIERKYNELINTFNQNQHSFSKFLVTPELNKNIQLREHQKNAIFKGILKNSMLLEHEVGAGKTLAGIALIMEQVRMGIIKKALVLVPNHLATQWGQEFLNAYPNANILIGDRIETRKDRKEFLYRIKYGDYNAVIMKHSTFENLNVMESFQTSTILDYIQDLNDYYKNIIKNQNNKEQKKLKQMIDRKINILESKLEKRAIGKKYDEEIAFEDLGIDALIVDEAHNFKNLYINTNQNDIKGLPLNDSYKAMKMFCATKYCHDNNYKLYFLTGTPVSNSIAEFYIMQKFLQPDVLKKLNVSHFDSWQKNFTKITYNEELDSSGVNYKIVARLSKFINIPELMSAYRQNVDIVTNEDIEKQTGRLVPKIKNNSVINVISSRSYNIERFIGIENEFGQFNKGSIIYRMDNLQENPRENNMLKCTSDAKKASLDFRLIDNNSEDYEDSKVNKMIENVMLHYNDKKYPLSTQLIFCDMGVSKENSQKIDIDSTCNTIKYYSFEDMIQDLNLTLIENENEEEESYYAHVEIDENGKEKILKKYQIEELMELLGDKFDLYADILKKLVNKGIPQNQIAFIGDATSDLKKQELFDKVNKGEIRILIGSTAKMGAGTNVQKRVVALHELDCPWKPSDLQQRAGRVIRQGNLFFEEDKENFEISHYRYATEQTYDSRMFQINEKKLIPLIQLKRNHIPKNLRQVDSIDAEIANVSEMKAIATGNPFILEKHKIETMLKMEERYFEQYKKNILQRERSLSILEEQKDKITKELKFLNETSCNPDYQKENFDFISFGIKMNKKNKNEEYNKENKAIINQKIREMFTNFKNDNEVEILKIYDLKLIFKSYIGEISNNAFIQGVLKDKNGNEYTPKNMSFKADNGFIFYSYPELDNILIRITNTLAKLNNFANDNNEELKNIESKIFVINKFLSDNSLEKYDRKILLNTLKKDLNNMNEIFKIRNEKRKNGIKLSLEDKEIENLLPKYKNLIDEKGKLILEKTISLKQNNKFKEKVTQEQFNDKNNNIEEYEELKILDIDEELSVEKKVDILCENQENINNFIRAKDILK</sequence>
<feature type="coiled-coil region" evidence="1">
    <location>
        <begin position="2116"/>
        <end position="2189"/>
    </location>
</feature>
<dbReference type="InterPro" id="IPR052933">
    <property type="entry name" value="DNA_Protect_Modify"/>
</dbReference>
<proteinExistence type="predicted"/>
<dbReference type="InterPro" id="IPR001650">
    <property type="entry name" value="Helicase_C-like"/>
</dbReference>